<dbReference type="Pfam" id="PF00420">
    <property type="entry name" value="Oxidored_q2"/>
    <property type="match status" value="1"/>
</dbReference>
<evidence type="ECO:0000256" key="4">
    <source>
        <dbReference type="ARBA" id="ARBA00022692"/>
    </source>
</evidence>
<gene>
    <name evidence="12" type="primary">nad4l</name>
</gene>
<keyword evidence="6 11" id="KW-1133">Transmembrane helix</keyword>
<keyword evidence="7" id="KW-0520">NAD</keyword>
<feature type="transmembrane region" description="Helical" evidence="11">
    <location>
        <begin position="6"/>
        <end position="23"/>
    </location>
</feature>
<protein>
    <recommendedName>
        <fullName evidence="3">NADH-ubiquinone oxidoreductase chain 4L</fullName>
    </recommendedName>
    <alternativeName>
        <fullName evidence="9">NADH dehydrogenase subunit 4L</fullName>
    </alternativeName>
</protein>
<evidence type="ECO:0000256" key="6">
    <source>
        <dbReference type="ARBA" id="ARBA00022989"/>
    </source>
</evidence>
<evidence type="ECO:0000256" key="2">
    <source>
        <dbReference type="ARBA" id="ARBA00010519"/>
    </source>
</evidence>
<evidence type="ECO:0000256" key="9">
    <source>
        <dbReference type="ARBA" id="ARBA00031586"/>
    </source>
</evidence>
<name>A0A9E8K0X0_9HYME</name>
<evidence type="ECO:0000313" key="12">
    <source>
        <dbReference type="EMBL" id="UZT67598.1"/>
    </source>
</evidence>
<dbReference type="AlphaFoldDB" id="A0A9E8K0X0"/>
<sequence>MFNLLIYIIYMYMICCLLFTLYYSHLLMTLMCMEFMMLSMMVYMYMFMLLMNFDYLLLIYLLIIVCEGVLGLSLLIIFIRFKGFDKLNLINLNMW</sequence>
<keyword evidence="5" id="KW-1278">Translocase</keyword>
<organism evidence="12">
    <name type="scientific">Saphonecrus sp. ZJUH 20220015</name>
    <dbReference type="NCBI Taxonomy" id="2943460"/>
    <lineage>
        <taxon>Eukaryota</taxon>
        <taxon>Metazoa</taxon>
        <taxon>Ecdysozoa</taxon>
        <taxon>Arthropoda</taxon>
        <taxon>Hexapoda</taxon>
        <taxon>Insecta</taxon>
        <taxon>Pterygota</taxon>
        <taxon>Neoptera</taxon>
        <taxon>Endopterygota</taxon>
        <taxon>Hymenoptera</taxon>
        <taxon>Apocrita</taxon>
        <taxon>Proctotrupomorpha</taxon>
        <taxon>Cynipoidea</taxon>
        <taxon>Cynipidae</taxon>
        <taxon>Cynipinae</taxon>
        <taxon>Synergini</taxon>
        <taxon>Saphonecrus</taxon>
    </lineage>
</organism>
<keyword evidence="8 11" id="KW-0472">Membrane</keyword>
<dbReference type="GO" id="GO:0016020">
    <property type="term" value="C:membrane"/>
    <property type="evidence" value="ECO:0007669"/>
    <property type="project" value="UniProtKB-SubCell"/>
</dbReference>
<accession>A0A9E8K0X0</accession>
<reference evidence="12" key="2">
    <citation type="submission" date="2022-02" db="EMBL/GenBank/DDBJ databases">
        <authorList>
            <person name="Shu X.H."/>
            <person name="Li Z.K."/>
            <person name="Tang P."/>
            <person name="Chen X.X."/>
        </authorList>
    </citation>
    <scope>NUCLEOTIDE SEQUENCE</scope>
</reference>
<keyword evidence="12" id="KW-0496">Mitochondrion</keyword>
<proteinExistence type="inferred from homology"/>
<reference evidence="12" key="1">
    <citation type="journal article" date="2022" name="Genes (Basel)">
        <title>Novel Gene Rearrangements in the Mitochondrial Genomes of Cynipoid Wasps (Hymenoptera: Cynipoidea).</title>
        <authorList>
            <person name="Shu X."/>
            <person name="Li Z."/>
            <person name="Yuan R."/>
            <person name="Tang P."/>
            <person name="Chen X."/>
        </authorList>
    </citation>
    <scope>NUCLEOTIDE SEQUENCE</scope>
</reference>
<evidence type="ECO:0000256" key="1">
    <source>
        <dbReference type="ARBA" id="ARBA00004141"/>
    </source>
</evidence>
<evidence type="ECO:0000256" key="10">
    <source>
        <dbReference type="ARBA" id="ARBA00049551"/>
    </source>
</evidence>
<comment type="catalytic activity">
    <reaction evidence="10">
        <text>a ubiquinone + NADH + 5 H(+)(in) = a ubiquinol + NAD(+) + 4 H(+)(out)</text>
        <dbReference type="Rhea" id="RHEA:29091"/>
        <dbReference type="Rhea" id="RHEA-COMP:9565"/>
        <dbReference type="Rhea" id="RHEA-COMP:9566"/>
        <dbReference type="ChEBI" id="CHEBI:15378"/>
        <dbReference type="ChEBI" id="CHEBI:16389"/>
        <dbReference type="ChEBI" id="CHEBI:17976"/>
        <dbReference type="ChEBI" id="CHEBI:57540"/>
        <dbReference type="ChEBI" id="CHEBI:57945"/>
        <dbReference type="EC" id="7.1.1.2"/>
    </reaction>
</comment>
<evidence type="ECO:0000256" key="7">
    <source>
        <dbReference type="ARBA" id="ARBA00023027"/>
    </source>
</evidence>
<comment type="subcellular location">
    <subcellularLocation>
        <location evidence="1">Membrane</location>
        <topology evidence="1">Multi-pass membrane protein</topology>
    </subcellularLocation>
</comment>
<dbReference type="EMBL" id="OM677834">
    <property type="protein sequence ID" value="UZT67598.1"/>
    <property type="molecule type" value="Genomic_DNA"/>
</dbReference>
<geneLocation type="mitochondrion" evidence="12"/>
<feature type="transmembrane region" description="Helical" evidence="11">
    <location>
        <begin position="57"/>
        <end position="79"/>
    </location>
</feature>
<keyword evidence="4 11" id="KW-0812">Transmembrane</keyword>
<evidence type="ECO:0000256" key="11">
    <source>
        <dbReference type="SAM" id="Phobius"/>
    </source>
</evidence>
<dbReference type="Gene3D" id="1.10.287.3510">
    <property type="match status" value="1"/>
</dbReference>
<dbReference type="GO" id="GO:0008137">
    <property type="term" value="F:NADH dehydrogenase (ubiquinone) activity"/>
    <property type="evidence" value="ECO:0007669"/>
    <property type="project" value="UniProtKB-EC"/>
</dbReference>
<evidence type="ECO:0000256" key="8">
    <source>
        <dbReference type="ARBA" id="ARBA00023136"/>
    </source>
</evidence>
<comment type="similarity">
    <text evidence="2">Belongs to the complex I subunit 4L family.</text>
</comment>
<dbReference type="InterPro" id="IPR039428">
    <property type="entry name" value="NUOK/Mnh_C1-like"/>
</dbReference>
<evidence type="ECO:0000256" key="5">
    <source>
        <dbReference type="ARBA" id="ARBA00022967"/>
    </source>
</evidence>
<feature type="transmembrane region" description="Helical" evidence="11">
    <location>
        <begin position="35"/>
        <end position="51"/>
    </location>
</feature>
<evidence type="ECO:0000256" key="3">
    <source>
        <dbReference type="ARBA" id="ARBA00016612"/>
    </source>
</evidence>